<accession>A0AAN8U5I9</accession>
<protein>
    <submittedName>
        <fullName evidence="1">Uncharacterized protein</fullName>
    </submittedName>
</protein>
<keyword evidence="2" id="KW-1185">Reference proteome</keyword>
<name>A0AAN8U5I9_SOLBU</name>
<evidence type="ECO:0000313" key="1">
    <source>
        <dbReference type="EMBL" id="KAK6796232.1"/>
    </source>
</evidence>
<sequence length="14" mass="1815">MDEDCNRYHTYCKH</sequence>
<evidence type="ECO:0000313" key="2">
    <source>
        <dbReference type="Proteomes" id="UP001371456"/>
    </source>
</evidence>
<dbReference type="Proteomes" id="UP001371456">
    <property type="component" value="Unassembled WGS sequence"/>
</dbReference>
<comment type="caution">
    <text evidence="1">The sequence shown here is derived from an EMBL/GenBank/DDBJ whole genome shotgun (WGS) entry which is preliminary data.</text>
</comment>
<dbReference type="EMBL" id="JBANQN010000002">
    <property type="protein sequence ID" value="KAK6796232.1"/>
    <property type="molecule type" value="Genomic_DNA"/>
</dbReference>
<proteinExistence type="predicted"/>
<reference evidence="1 2" key="1">
    <citation type="submission" date="2024-02" db="EMBL/GenBank/DDBJ databases">
        <title>de novo genome assembly of Solanum bulbocastanum strain 11H21.</title>
        <authorList>
            <person name="Hosaka A.J."/>
        </authorList>
    </citation>
    <scope>NUCLEOTIDE SEQUENCE [LARGE SCALE GENOMIC DNA]</scope>
    <source>
        <tissue evidence="1">Young leaves</tissue>
    </source>
</reference>
<gene>
    <name evidence="1" type="ORF">RDI58_003933</name>
</gene>
<organism evidence="1 2">
    <name type="scientific">Solanum bulbocastanum</name>
    <name type="common">Wild potato</name>
    <dbReference type="NCBI Taxonomy" id="147425"/>
    <lineage>
        <taxon>Eukaryota</taxon>
        <taxon>Viridiplantae</taxon>
        <taxon>Streptophyta</taxon>
        <taxon>Embryophyta</taxon>
        <taxon>Tracheophyta</taxon>
        <taxon>Spermatophyta</taxon>
        <taxon>Magnoliopsida</taxon>
        <taxon>eudicotyledons</taxon>
        <taxon>Gunneridae</taxon>
        <taxon>Pentapetalae</taxon>
        <taxon>asterids</taxon>
        <taxon>lamiids</taxon>
        <taxon>Solanales</taxon>
        <taxon>Solanaceae</taxon>
        <taxon>Solanoideae</taxon>
        <taxon>Solaneae</taxon>
        <taxon>Solanum</taxon>
    </lineage>
</organism>